<organism evidence="1 2">
    <name type="scientific">Haematococcus lacustris</name>
    <name type="common">Green alga</name>
    <name type="synonym">Haematococcus pluvialis</name>
    <dbReference type="NCBI Taxonomy" id="44745"/>
    <lineage>
        <taxon>Eukaryota</taxon>
        <taxon>Viridiplantae</taxon>
        <taxon>Chlorophyta</taxon>
        <taxon>core chlorophytes</taxon>
        <taxon>Chlorophyceae</taxon>
        <taxon>CS clade</taxon>
        <taxon>Chlamydomonadales</taxon>
        <taxon>Haematococcaceae</taxon>
        <taxon>Haematococcus</taxon>
    </lineage>
</organism>
<dbReference type="Proteomes" id="UP000485058">
    <property type="component" value="Unassembled WGS sequence"/>
</dbReference>
<dbReference type="EMBL" id="BLLF01003564">
    <property type="protein sequence ID" value="GFH27657.1"/>
    <property type="molecule type" value="Genomic_DNA"/>
</dbReference>
<keyword evidence="2" id="KW-1185">Reference proteome</keyword>
<evidence type="ECO:0000313" key="2">
    <source>
        <dbReference type="Proteomes" id="UP000485058"/>
    </source>
</evidence>
<proteinExistence type="predicted"/>
<comment type="caution">
    <text evidence="1">The sequence shown here is derived from an EMBL/GenBank/DDBJ whole genome shotgun (WGS) entry which is preliminary data.</text>
</comment>
<dbReference type="AlphaFoldDB" id="A0A6A0A580"/>
<feature type="non-terminal residue" evidence="1">
    <location>
        <position position="40"/>
    </location>
</feature>
<sequence>MQTRWTITTSPSCSWSSPWTKGMRWGGVWHAAAACLSASC</sequence>
<evidence type="ECO:0000313" key="1">
    <source>
        <dbReference type="EMBL" id="GFH27657.1"/>
    </source>
</evidence>
<protein>
    <submittedName>
        <fullName evidence="1">Uncharacterized protein</fullName>
    </submittedName>
</protein>
<accession>A0A6A0A580</accession>
<dbReference type="PROSITE" id="PS51257">
    <property type="entry name" value="PROKAR_LIPOPROTEIN"/>
    <property type="match status" value="1"/>
</dbReference>
<gene>
    <name evidence="1" type="ORF">HaLaN_26019</name>
</gene>
<name>A0A6A0A580_HAELA</name>
<feature type="non-terminal residue" evidence="1">
    <location>
        <position position="1"/>
    </location>
</feature>
<reference evidence="1 2" key="1">
    <citation type="submission" date="2020-02" db="EMBL/GenBank/DDBJ databases">
        <title>Draft genome sequence of Haematococcus lacustris strain NIES-144.</title>
        <authorList>
            <person name="Morimoto D."/>
            <person name="Nakagawa S."/>
            <person name="Yoshida T."/>
            <person name="Sawayama S."/>
        </authorList>
    </citation>
    <scope>NUCLEOTIDE SEQUENCE [LARGE SCALE GENOMIC DNA]</scope>
    <source>
        <strain evidence="1 2">NIES-144</strain>
    </source>
</reference>